<dbReference type="EMBL" id="NWUJ01000007">
    <property type="protein sequence ID" value="PFH34295.1"/>
    <property type="molecule type" value="Genomic_DNA"/>
</dbReference>
<feature type="compositionally biased region" description="Basic and acidic residues" evidence="2">
    <location>
        <begin position="871"/>
        <end position="890"/>
    </location>
</feature>
<sequence length="1228" mass="134698">MKKFTSLGSGSSSRKKAEKASRAAAEAGRGQAVDGGYSLDSSALNELEMLRVENAHLKRLIEQQNEAQGDDGASAAEIARVRRERDELQMKLSKLQAEYDTLQRDYANLQRDRRIEVDERHSETRTVEAQIEFMSQQHQQELQEKESRIRELEMKLVDLEQEVELAQSPAHFIQARSLDFDEMKDRVADLEKRLQVAKADNQRRAEEADRLREELEAAKAKGADEGVVAAAKAERDYFKAQLEARDAKARNYQEKSDELEQQTQMLSEELHRKQEIISSLESQISDLRMRDSGGVREAEGGAAEGLPADIRQLQQLVKEKEQAVWHLSDRLLAISSEKDALEQSNRQLKAELESTQVSAPQPPTPSGKKSKKVCEESHQQVQTQLAQAQTQLAALREEKDSRERQSQSRISELERKSGDFERQAKRSEERVHDLERDRDRLEALLKKKDAEIEALEVSKEYQVKALAVARTVTLPVHHEKSEGDTQAGSSLTAEDLRIELALKSAALRALSVKNAHLNDVLQRLRLASSTETTERELEEAQRSLHATSTELRLVEGNLKKLQEEKTKLQARLARVETELEVWRKDAQTARAALAEAQTRNARTADQYKVQSDRYSSMLARAMADTERLQQELTKERSARREAGKAFRKELRALRASKARRLDFEDVDPLHPLPLPSGGAPAQEADALLHSEPKAEGEVKQASGVDTAGILVPAAMVYSSRSEPPHAAGGCAGGHSADASGVYTLQSAPSGGVSPVAAAASAAPIYASSSAVPSSSESVRVYGVPAAVSTGVLPSEVYVHRLDGRTEKYLTDDEVYYVLGEDGAVRCVPRIKRAPGDDDGDGEKDASAPKVSEEDQRLAARILRQYVAEAEEERRTRSETGGDASASHRTDSAASAGGRATAERQRDRRENDGCRSPVNEASRDDESDVSVPRLSWAKETREGRGNVHRAAVVSRSSLDSPLHGFRGADTPSYGFGDSAREDPFDMERSLFTDLPSIAHAHNKLSSHQPLSKEQTAFSLSPEGSRLISTASDASAPGFSEGRDRRRPQGPSAVPCRALDSLLSLDELFPSRRALRLPDAARGPHADTGGGSGDAGGDAAWRAEAERADESPRGDDGSCPLDGEEESPPGASEQTESRENEDNVPKNGATRGTEGGAKLRRVSSPPEPSSHGSVSRFVEHLHSVEAKGKSLFGERRIATAPEAARGVMLRPKPDGEETLEAETHDEVDLS</sequence>
<accession>A0A2A9M8I5</accession>
<feature type="compositionally biased region" description="Basic and acidic residues" evidence="2">
    <location>
        <begin position="842"/>
        <end position="856"/>
    </location>
</feature>
<proteinExistence type="predicted"/>
<feature type="compositionally biased region" description="Basic and acidic residues" evidence="2">
    <location>
        <begin position="395"/>
        <end position="435"/>
    </location>
</feature>
<feature type="compositionally biased region" description="Basic and acidic residues" evidence="2">
    <location>
        <begin position="900"/>
        <end position="912"/>
    </location>
</feature>
<dbReference type="KEGG" id="bbes:BESB_074470"/>
<evidence type="ECO:0000256" key="1">
    <source>
        <dbReference type="SAM" id="Coils"/>
    </source>
</evidence>
<feature type="compositionally biased region" description="Low complexity" evidence="2">
    <location>
        <begin position="379"/>
        <end position="394"/>
    </location>
</feature>
<reference evidence="3 4" key="1">
    <citation type="submission" date="2017-09" db="EMBL/GenBank/DDBJ databases">
        <title>Genome sequencing of Besnoitia besnoiti strain Bb-Ger1.</title>
        <authorList>
            <person name="Schares G."/>
            <person name="Venepally P."/>
            <person name="Lorenzi H.A."/>
        </authorList>
    </citation>
    <scope>NUCLEOTIDE SEQUENCE [LARGE SCALE GENOMIC DNA]</scope>
    <source>
        <strain evidence="3 4">Bb-Ger1</strain>
    </source>
</reference>
<name>A0A2A9M8I5_BESBE</name>
<organism evidence="3 4">
    <name type="scientific">Besnoitia besnoiti</name>
    <name type="common">Apicomplexan protozoan</name>
    <dbReference type="NCBI Taxonomy" id="94643"/>
    <lineage>
        <taxon>Eukaryota</taxon>
        <taxon>Sar</taxon>
        <taxon>Alveolata</taxon>
        <taxon>Apicomplexa</taxon>
        <taxon>Conoidasida</taxon>
        <taxon>Coccidia</taxon>
        <taxon>Eucoccidiorida</taxon>
        <taxon>Eimeriorina</taxon>
        <taxon>Sarcocystidae</taxon>
        <taxon>Besnoitia</taxon>
    </lineage>
</organism>
<dbReference type="PANTHER" id="PTHR23159">
    <property type="entry name" value="CENTROSOMAL PROTEIN 2"/>
    <property type="match status" value="1"/>
</dbReference>
<feature type="region of interest" description="Disordered" evidence="2">
    <location>
        <begin position="1074"/>
        <end position="1174"/>
    </location>
</feature>
<dbReference type="Proteomes" id="UP000224006">
    <property type="component" value="Unassembled WGS sequence"/>
</dbReference>
<feature type="compositionally biased region" description="Basic and acidic residues" evidence="2">
    <location>
        <begin position="1099"/>
        <end position="1114"/>
    </location>
</feature>
<feature type="region of interest" description="Disordered" evidence="2">
    <location>
        <begin position="1208"/>
        <end position="1228"/>
    </location>
</feature>
<feature type="compositionally biased region" description="Polar residues" evidence="2">
    <location>
        <begin position="1002"/>
        <end position="1017"/>
    </location>
</feature>
<dbReference type="STRING" id="94643.A0A2A9M8I5"/>
<feature type="compositionally biased region" description="Basic and acidic residues" evidence="2">
    <location>
        <begin position="935"/>
        <end position="944"/>
    </location>
</feature>
<feature type="region of interest" description="Disordered" evidence="2">
    <location>
        <begin position="1"/>
        <end position="37"/>
    </location>
</feature>
<feature type="compositionally biased region" description="Basic and acidic residues" evidence="2">
    <location>
        <begin position="1133"/>
        <end position="1142"/>
    </location>
</feature>
<keyword evidence="4" id="KW-1185">Reference proteome</keyword>
<feature type="region of interest" description="Disordered" evidence="2">
    <location>
        <begin position="352"/>
        <end position="435"/>
    </location>
</feature>
<feature type="region of interest" description="Disordered" evidence="2">
    <location>
        <begin position="829"/>
        <end position="856"/>
    </location>
</feature>
<feature type="coiled-coil region" evidence="1">
    <location>
        <begin position="47"/>
        <end position="290"/>
    </location>
</feature>
<gene>
    <name evidence="3" type="ORF">BESB_074470</name>
</gene>
<dbReference type="AlphaFoldDB" id="A0A2A9M8I5"/>
<dbReference type="RefSeq" id="XP_029218304.1">
    <property type="nucleotide sequence ID" value="XM_029365820.1"/>
</dbReference>
<evidence type="ECO:0000313" key="4">
    <source>
        <dbReference type="Proteomes" id="UP000224006"/>
    </source>
</evidence>
<protein>
    <submittedName>
        <fullName evidence="3">Uncharacterized protein</fullName>
    </submittedName>
</protein>
<comment type="caution">
    <text evidence="3">The sequence shown here is derived from an EMBL/GenBank/DDBJ whole genome shotgun (WGS) entry which is preliminary data.</text>
</comment>
<feature type="compositionally biased region" description="Basic and acidic residues" evidence="2">
    <location>
        <begin position="1209"/>
        <end position="1228"/>
    </location>
</feature>
<dbReference type="OrthoDB" id="346154at2759"/>
<evidence type="ECO:0000313" key="3">
    <source>
        <dbReference type="EMBL" id="PFH34295.1"/>
    </source>
</evidence>
<keyword evidence="1" id="KW-0175">Coiled coil</keyword>
<dbReference type="VEuPathDB" id="ToxoDB:BESB_074470"/>
<dbReference type="PANTHER" id="PTHR23159:SF31">
    <property type="entry name" value="CENTROSOME-ASSOCIATED PROTEIN CEP250 ISOFORM X1"/>
    <property type="match status" value="1"/>
</dbReference>
<evidence type="ECO:0000256" key="2">
    <source>
        <dbReference type="SAM" id="MobiDB-lite"/>
    </source>
</evidence>
<feature type="coiled-coil region" evidence="1">
    <location>
        <begin position="530"/>
        <end position="638"/>
    </location>
</feature>
<feature type="region of interest" description="Disordered" evidence="2">
    <location>
        <begin position="1001"/>
        <end position="1053"/>
    </location>
</feature>
<dbReference type="GeneID" id="40312373"/>
<feature type="region of interest" description="Disordered" evidence="2">
    <location>
        <begin position="868"/>
        <end position="980"/>
    </location>
</feature>